<organism evidence="2 3">
    <name type="scientific">Desulfonema ishimotonii</name>
    <dbReference type="NCBI Taxonomy" id="45657"/>
    <lineage>
        <taxon>Bacteria</taxon>
        <taxon>Pseudomonadati</taxon>
        <taxon>Thermodesulfobacteriota</taxon>
        <taxon>Desulfobacteria</taxon>
        <taxon>Desulfobacterales</taxon>
        <taxon>Desulfococcaceae</taxon>
        <taxon>Desulfonema</taxon>
    </lineage>
</organism>
<dbReference type="Proteomes" id="UP000288096">
    <property type="component" value="Unassembled WGS sequence"/>
</dbReference>
<keyword evidence="3" id="KW-1185">Reference proteome</keyword>
<dbReference type="OrthoDB" id="5422120at2"/>
<reference evidence="3" key="2">
    <citation type="submission" date="2019-01" db="EMBL/GenBank/DDBJ databases">
        <title>Genome sequence of Desulfonema ishimotonii strain Tokyo 01.</title>
        <authorList>
            <person name="Fukui M."/>
        </authorList>
    </citation>
    <scope>NUCLEOTIDE SEQUENCE [LARGE SCALE GENOMIC DNA]</scope>
    <source>
        <strain evidence="3">Tokyo 01</strain>
    </source>
</reference>
<evidence type="ECO:0000313" key="2">
    <source>
        <dbReference type="EMBL" id="GBC63598.1"/>
    </source>
</evidence>
<dbReference type="AlphaFoldDB" id="A0A401G2X8"/>
<dbReference type="InterPro" id="IPR009875">
    <property type="entry name" value="PilZ_domain"/>
</dbReference>
<sequence length="150" mass="16947">MNAFTQRAFSRNHYNAPVIFACCGTEEYCMGTMCNSSIGGMYFETDRALNPGAGIHIRFVDMAPDPYWPEACDNYLAEVRWCVTKGQAHIPKYGIGVRFIMETCRQCGQKIRHENINCLGLCQGCLKEIESLSDETIRESIENYLLGNVL</sequence>
<dbReference type="PROSITE" id="PS51257">
    <property type="entry name" value="PROKAR_LIPOPROTEIN"/>
    <property type="match status" value="1"/>
</dbReference>
<reference evidence="3" key="1">
    <citation type="submission" date="2017-11" db="EMBL/GenBank/DDBJ databases">
        <authorList>
            <person name="Watanabe M."/>
            <person name="Kojima H."/>
        </authorList>
    </citation>
    <scope>NUCLEOTIDE SEQUENCE [LARGE SCALE GENOMIC DNA]</scope>
    <source>
        <strain evidence="3">Tokyo 01</strain>
    </source>
</reference>
<dbReference type="Pfam" id="PF07238">
    <property type="entry name" value="PilZ"/>
    <property type="match status" value="1"/>
</dbReference>
<dbReference type="SUPFAM" id="SSF141371">
    <property type="entry name" value="PilZ domain-like"/>
    <property type="match status" value="1"/>
</dbReference>
<dbReference type="EMBL" id="BEXT01000001">
    <property type="protein sequence ID" value="GBC63598.1"/>
    <property type="molecule type" value="Genomic_DNA"/>
</dbReference>
<feature type="domain" description="PilZ" evidence="1">
    <location>
        <begin position="6"/>
        <end position="101"/>
    </location>
</feature>
<name>A0A401G2X8_9BACT</name>
<evidence type="ECO:0000313" key="3">
    <source>
        <dbReference type="Proteomes" id="UP000288096"/>
    </source>
</evidence>
<proteinExistence type="predicted"/>
<dbReference type="RefSeq" id="WP_124330649.1">
    <property type="nucleotide sequence ID" value="NZ_BEXT01000001.1"/>
</dbReference>
<accession>A0A401G2X8</accession>
<comment type="caution">
    <text evidence="2">The sequence shown here is derived from an EMBL/GenBank/DDBJ whole genome shotgun (WGS) entry which is preliminary data.</text>
</comment>
<protein>
    <recommendedName>
        <fullName evidence="1">PilZ domain-containing protein</fullName>
    </recommendedName>
</protein>
<dbReference type="Gene3D" id="2.40.10.220">
    <property type="entry name" value="predicted glycosyltransferase like domains"/>
    <property type="match status" value="1"/>
</dbReference>
<evidence type="ECO:0000259" key="1">
    <source>
        <dbReference type="Pfam" id="PF07238"/>
    </source>
</evidence>
<dbReference type="GO" id="GO:0035438">
    <property type="term" value="F:cyclic-di-GMP binding"/>
    <property type="evidence" value="ECO:0007669"/>
    <property type="project" value="InterPro"/>
</dbReference>
<gene>
    <name evidence="2" type="ORF">DENIS_4596</name>
</gene>